<protein>
    <submittedName>
        <fullName evidence="2">Uncharacterized protein</fullName>
    </submittedName>
</protein>
<name>A0A645C1A7_9ZZZZ</name>
<gene>
    <name evidence="2" type="ORF">SDC9_118070</name>
</gene>
<evidence type="ECO:0000256" key="1">
    <source>
        <dbReference type="SAM" id="Phobius"/>
    </source>
</evidence>
<comment type="caution">
    <text evidence="2">The sequence shown here is derived from an EMBL/GenBank/DDBJ whole genome shotgun (WGS) entry which is preliminary data.</text>
</comment>
<dbReference type="EMBL" id="VSSQ01023903">
    <property type="protein sequence ID" value="MPM71107.1"/>
    <property type="molecule type" value="Genomic_DNA"/>
</dbReference>
<feature type="transmembrane region" description="Helical" evidence="1">
    <location>
        <begin position="22"/>
        <end position="46"/>
    </location>
</feature>
<keyword evidence="1" id="KW-0812">Transmembrane</keyword>
<proteinExistence type="predicted"/>
<accession>A0A645C1A7</accession>
<organism evidence="2">
    <name type="scientific">bioreactor metagenome</name>
    <dbReference type="NCBI Taxonomy" id="1076179"/>
    <lineage>
        <taxon>unclassified sequences</taxon>
        <taxon>metagenomes</taxon>
        <taxon>ecological metagenomes</taxon>
    </lineage>
</organism>
<sequence length="47" mass="4822">MAFVKAVAGKVFPVFKDSGGNVFGHAIFLSAIAELVFVLGNGIGVLL</sequence>
<evidence type="ECO:0000313" key="2">
    <source>
        <dbReference type="EMBL" id="MPM71107.1"/>
    </source>
</evidence>
<keyword evidence="1" id="KW-0472">Membrane</keyword>
<keyword evidence="1" id="KW-1133">Transmembrane helix</keyword>
<reference evidence="2" key="1">
    <citation type="submission" date="2019-08" db="EMBL/GenBank/DDBJ databases">
        <authorList>
            <person name="Kucharzyk K."/>
            <person name="Murdoch R.W."/>
            <person name="Higgins S."/>
            <person name="Loffler F."/>
        </authorList>
    </citation>
    <scope>NUCLEOTIDE SEQUENCE</scope>
</reference>
<dbReference type="AlphaFoldDB" id="A0A645C1A7"/>